<gene>
    <name evidence="2" type="ORF">E2C01_053062</name>
</gene>
<feature type="region of interest" description="Disordered" evidence="1">
    <location>
        <begin position="177"/>
        <end position="207"/>
    </location>
</feature>
<dbReference type="EMBL" id="VSRR010016204">
    <property type="protein sequence ID" value="MPC59047.1"/>
    <property type="molecule type" value="Genomic_DNA"/>
</dbReference>
<comment type="caution">
    <text evidence="2">The sequence shown here is derived from an EMBL/GenBank/DDBJ whole genome shotgun (WGS) entry which is preliminary data.</text>
</comment>
<organism evidence="2 3">
    <name type="scientific">Portunus trituberculatus</name>
    <name type="common">Swimming crab</name>
    <name type="synonym">Neptunus trituberculatus</name>
    <dbReference type="NCBI Taxonomy" id="210409"/>
    <lineage>
        <taxon>Eukaryota</taxon>
        <taxon>Metazoa</taxon>
        <taxon>Ecdysozoa</taxon>
        <taxon>Arthropoda</taxon>
        <taxon>Crustacea</taxon>
        <taxon>Multicrustacea</taxon>
        <taxon>Malacostraca</taxon>
        <taxon>Eumalacostraca</taxon>
        <taxon>Eucarida</taxon>
        <taxon>Decapoda</taxon>
        <taxon>Pleocyemata</taxon>
        <taxon>Brachyura</taxon>
        <taxon>Eubrachyura</taxon>
        <taxon>Portunoidea</taxon>
        <taxon>Portunidae</taxon>
        <taxon>Portuninae</taxon>
        <taxon>Portunus</taxon>
    </lineage>
</organism>
<keyword evidence="3" id="KW-1185">Reference proteome</keyword>
<reference evidence="2 3" key="1">
    <citation type="submission" date="2019-05" db="EMBL/GenBank/DDBJ databases">
        <title>Another draft genome of Portunus trituberculatus and its Hox gene families provides insights of decapod evolution.</title>
        <authorList>
            <person name="Jeong J.-H."/>
            <person name="Song I."/>
            <person name="Kim S."/>
            <person name="Choi T."/>
            <person name="Kim D."/>
            <person name="Ryu S."/>
            <person name="Kim W."/>
        </authorList>
    </citation>
    <scope>NUCLEOTIDE SEQUENCE [LARGE SCALE GENOMIC DNA]</scope>
    <source>
        <tissue evidence="2">Muscle</tissue>
    </source>
</reference>
<accession>A0A5B7GPB3</accession>
<name>A0A5B7GPB3_PORTR</name>
<feature type="region of interest" description="Disordered" evidence="1">
    <location>
        <begin position="498"/>
        <end position="518"/>
    </location>
</feature>
<proteinExistence type="predicted"/>
<dbReference type="AlphaFoldDB" id="A0A5B7GPB3"/>
<evidence type="ECO:0000313" key="3">
    <source>
        <dbReference type="Proteomes" id="UP000324222"/>
    </source>
</evidence>
<sequence length="736" mass="80900">MFTVETDDRSGVSQTAVLMLALDSFVSLLASSDRALVDSCKEESVFSIRVPFNTRAETVLNNTGFPAGLCGPFKRWSIKFKASGLSGKSGIAGLSGSVLSDINTDIIGKKGTTILDMVNTVSKSAQQLDDSEMSRTLSYAKRLGADNSFSVCNSRQINQHNLLRQQNTFVRNLADNTQKMSAVTNRRDKNAKKTQAKKKSRSRRKGECSVNTLSFVEKYVGNCKSLSVKSTGCPPPSKEFTSLFMSGSEADSYYQTCQSMRGANRIRSLLNKYGNNGGKELMKKKADGSGWRWVSPDNRRVILTDEENGEEIDLVFEVHCNKSDWFNNVTAIALNVKQWVRYTSKLIDNLKSLEEFLPTMGSATPFIVTNLMKTLAGVCSLRDTIGFRIPEHGKNLLPKSWIASMSSMGITSQRYDRIIEVMDLLITGGAFVTSCLNNAYFYERGVIPNNTWLHVDAMNLSATVLEYANSRTDKHGATGSYASSAPIVISKNGISIKSDTTSQTHQHGSSTAAPQCQPTRQSIAMTISTIINTYTEISSKHRERAIQKCLTEHGKTCLDSIIRNEGALWALTRYTVKVTGGSLADKHISGRAPDSGSSTNNAVAAAAAATTPSASFSCSSSSGNNKKRPVVKIESYEDTDEDDEEEVSPYGLKYLSNRKRKNINKLKKFKRLKKEEGSDNGSDVDDYDGEIDIRRLRVERTRKYVAIAASALTHQSLGNAITQKKKGVKDSNIFNL</sequence>
<feature type="compositionally biased region" description="Basic residues" evidence="1">
    <location>
        <begin position="189"/>
        <end position="204"/>
    </location>
</feature>
<evidence type="ECO:0000256" key="1">
    <source>
        <dbReference type="SAM" id="MobiDB-lite"/>
    </source>
</evidence>
<feature type="compositionally biased region" description="Low complexity" evidence="1">
    <location>
        <begin position="498"/>
        <end position="511"/>
    </location>
</feature>
<protein>
    <submittedName>
        <fullName evidence="2">Uncharacterized protein</fullName>
    </submittedName>
</protein>
<evidence type="ECO:0000313" key="2">
    <source>
        <dbReference type="EMBL" id="MPC59047.1"/>
    </source>
</evidence>
<dbReference type="Proteomes" id="UP000324222">
    <property type="component" value="Unassembled WGS sequence"/>
</dbReference>